<dbReference type="InterPro" id="IPR052823">
    <property type="entry name" value="SXP/RAL-2_related"/>
</dbReference>
<evidence type="ECO:0000313" key="3">
    <source>
        <dbReference type="EMBL" id="VDM96240.1"/>
    </source>
</evidence>
<sequence>MKVFILISLFVAYCIAQQNMVPPFLIGQPAAVVQDFHQILLTAVDKTDMQMEQAIENWISRQSATVKAAFDKFKKEAIAAAKQAEQQRQTAIASLSPAARQADAQLTAIATSSTLTGRQKQQQIQQILAGISDAVKQELQNTMQG</sequence>
<reference evidence="3 4" key="2">
    <citation type="submission" date="2018-11" db="EMBL/GenBank/DDBJ databases">
        <authorList>
            <consortium name="Pathogen Informatics"/>
        </authorList>
    </citation>
    <scope>NUCLEOTIDE SEQUENCE [LARGE SCALE GENOMIC DNA]</scope>
</reference>
<feature type="chain" id="PRO_5043126213" evidence="1">
    <location>
        <begin position="17"/>
        <end position="145"/>
    </location>
</feature>
<dbReference type="EMBL" id="UYYF01000106">
    <property type="protein sequence ID" value="VDM96240.1"/>
    <property type="molecule type" value="Genomic_DNA"/>
</dbReference>
<accession>A0A0N5CLM9</accession>
<keyword evidence="1" id="KW-0732">Signal</keyword>
<dbReference type="PANTHER" id="PTHR21593:SF36">
    <property type="entry name" value="DUF148 DOMAIN-CONTAINING PROTEIN-RELATED"/>
    <property type="match status" value="1"/>
</dbReference>
<dbReference type="AlphaFoldDB" id="A0A0N5CLM9"/>
<dbReference type="WBParaSite" id="TCLT_0000102301-mRNA-1">
    <property type="protein sequence ID" value="TCLT_0000102301-mRNA-1"/>
    <property type="gene ID" value="TCLT_0000102301"/>
</dbReference>
<feature type="signal peptide" evidence="1">
    <location>
        <begin position="1"/>
        <end position="16"/>
    </location>
</feature>
<dbReference type="PANTHER" id="PTHR21593">
    <property type="entry name" value="PRION-LIKE- Q/N-RICH -DOMAIN-BEARING PROTEIN PROTEIN"/>
    <property type="match status" value="1"/>
</dbReference>
<evidence type="ECO:0000313" key="4">
    <source>
        <dbReference type="Proteomes" id="UP000276776"/>
    </source>
</evidence>
<proteinExistence type="predicted"/>
<gene>
    <name evidence="3" type="ORF">TCLT_LOCUS1024</name>
</gene>
<feature type="domain" description="SXP/RAL-2 family protein Ani s 5-like cation-binding" evidence="2">
    <location>
        <begin position="34"/>
        <end position="128"/>
    </location>
</feature>
<dbReference type="Pfam" id="PF02520">
    <property type="entry name" value="ANIS5_cation-bd"/>
    <property type="match status" value="1"/>
</dbReference>
<dbReference type="OMA" id="ATIDEWN"/>
<evidence type="ECO:0000313" key="5">
    <source>
        <dbReference type="WBParaSite" id="TCLT_0000102301-mRNA-1"/>
    </source>
</evidence>
<name>A0A0N5CLM9_THECL</name>
<organism evidence="5">
    <name type="scientific">Thelazia callipaeda</name>
    <name type="common">Oriental eyeworm</name>
    <name type="synonym">Parasitic nematode</name>
    <dbReference type="NCBI Taxonomy" id="103827"/>
    <lineage>
        <taxon>Eukaryota</taxon>
        <taxon>Metazoa</taxon>
        <taxon>Ecdysozoa</taxon>
        <taxon>Nematoda</taxon>
        <taxon>Chromadorea</taxon>
        <taxon>Rhabditida</taxon>
        <taxon>Spirurina</taxon>
        <taxon>Spiruromorpha</taxon>
        <taxon>Thelazioidea</taxon>
        <taxon>Thelaziidae</taxon>
        <taxon>Thelazia</taxon>
    </lineage>
</organism>
<protein>
    <submittedName>
        <fullName evidence="5">DUF148 domain-containing protein</fullName>
    </submittedName>
</protein>
<dbReference type="Proteomes" id="UP000276776">
    <property type="component" value="Unassembled WGS sequence"/>
</dbReference>
<dbReference type="OrthoDB" id="5813646at2759"/>
<evidence type="ECO:0000256" key="1">
    <source>
        <dbReference type="SAM" id="SignalP"/>
    </source>
</evidence>
<dbReference type="InterPro" id="IPR003677">
    <property type="entry name" value="ANIS5_cation-bd"/>
</dbReference>
<keyword evidence="4" id="KW-1185">Reference proteome</keyword>
<evidence type="ECO:0000259" key="2">
    <source>
        <dbReference type="Pfam" id="PF02520"/>
    </source>
</evidence>
<reference evidence="5" key="1">
    <citation type="submission" date="2017-02" db="UniProtKB">
        <authorList>
            <consortium name="WormBaseParasite"/>
        </authorList>
    </citation>
    <scope>IDENTIFICATION</scope>
</reference>